<dbReference type="Gene3D" id="3.40.50.1360">
    <property type="match status" value="1"/>
</dbReference>
<evidence type="ECO:0000259" key="4">
    <source>
        <dbReference type="PROSITE" id="PS51000"/>
    </source>
</evidence>
<evidence type="ECO:0000256" key="2">
    <source>
        <dbReference type="ARBA" id="ARBA00023125"/>
    </source>
</evidence>
<dbReference type="InterPro" id="IPR037171">
    <property type="entry name" value="NagB/RpiA_transferase-like"/>
</dbReference>
<dbReference type="RefSeq" id="WP_245734269.1">
    <property type="nucleotide sequence ID" value="NZ_FOOY01000020.1"/>
</dbReference>
<dbReference type="Pfam" id="PF00455">
    <property type="entry name" value="DeoRC"/>
    <property type="match status" value="1"/>
</dbReference>
<dbReference type="PANTHER" id="PTHR30363">
    <property type="entry name" value="HTH-TYPE TRANSCRIPTIONAL REGULATOR SRLR-RELATED"/>
    <property type="match status" value="1"/>
</dbReference>
<dbReference type="SUPFAM" id="SSF100950">
    <property type="entry name" value="NagB/RpiA/CoA transferase-like"/>
    <property type="match status" value="1"/>
</dbReference>
<dbReference type="AlphaFoldDB" id="A0A1I2UGN6"/>
<dbReference type="SUPFAM" id="SSF46785">
    <property type="entry name" value="Winged helix' DNA-binding domain"/>
    <property type="match status" value="1"/>
</dbReference>
<gene>
    <name evidence="5" type="ORF">SAMN02982927_02637</name>
</gene>
<sequence length="262" mass="28652">MIIISLAYEARKKSILKYLEKDGKIYVPNIAKLLNVSSETIRRDLDKLEQEGQLKKVYGGAILNRPLSVEPAFEQKISMNTKAKEAIGKLAASLISDGDVIMIGNGTTALNILDHIGNKKNITLITHSTPVMLKAMKQFNGELIFIGGKVDVRQQSTHGPLAEVELLQLKANKAFISVGGISATDGITDYDLNEASMSRLLMQRSEKSIVLADHSKVGTTTFAHISDLKHISTLVTNAACPTGMQQALKENNVQLLYPKHTE</sequence>
<dbReference type="InterPro" id="IPR018356">
    <property type="entry name" value="Tscrpt_reg_HTH_DeoR_CS"/>
</dbReference>
<dbReference type="GO" id="GO:0003700">
    <property type="term" value="F:DNA-binding transcription factor activity"/>
    <property type="evidence" value="ECO:0007669"/>
    <property type="project" value="InterPro"/>
</dbReference>
<dbReference type="Gene3D" id="1.10.10.10">
    <property type="entry name" value="Winged helix-like DNA-binding domain superfamily/Winged helix DNA-binding domain"/>
    <property type="match status" value="1"/>
</dbReference>
<dbReference type="SMART" id="SM01134">
    <property type="entry name" value="DeoRC"/>
    <property type="match status" value="1"/>
</dbReference>
<keyword evidence="6" id="KW-1185">Reference proteome</keyword>
<reference evidence="6" key="1">
    <citation type="submission" date="2016-10" db="EMBL/GenBank/DDBJ databases">
        <authorList>
            <person name="Varghese N."/>
            <person name="Submissions S."/>
        </authorList>
    </citation>
    <scope>NUCLEOTIDE SEQUENCE [LARGE SCALE GENOMIC DNA]</scope>
    <source>
        <strain evidence="6">ATCC 700379</strain>
    </source>
</reference>
<dbReference type="GO" id="GO:0003677">
    <property type="term" value="F:DNA binding"/>
    <property type="evidence" value="ECO:0007669"/>
    <property type="project" value="UniProtKB-KW"/>
</dbReference>
<dbReference type="InterPro" id="IPR050313">
    <property type="entry name" value="Carb_Metab_HTH_regulators"/>
</dbReference>
<dbReference type="SMART" id="SM00420">
    <property type="entry name" value="HTH_DEOR"/>
    <property type="match status" value="1"/>
</dbReference>
<dbReference type="EMBL" id="FOOY01000020">
    <property type="protein sequence ID" value="SFG74817.1"/>
    <property type="molecule type" value="Genomic_DNA"/>
</dbReference>
<dbReference type="PRINTS" id="PR00037">
    <property type="entry name" value="HTHLACR"/>
</dbReference>
<evidence type="ECO:0000313" key="6">
    <source>
        <dbReference type="Proteomes" id="UP000198752"/>
    </source>
</evidence>
<protein>
    <submittedName>
        <fullName evidence="5">Transcriptional regulator, DeoR family</fullName>
    </submittedName>
</protein>
<dbReference type="InterPro" id="IPR036388">
    <property type="entry name" value="WH-like_DNA-bd_sf"/>
</dbReference>
<evidence type="ECO:0000256" key="1">
    <source>
        <dbReference type="ARBA" id="ARBA00023015"/>
    </source>
</evidence>
<keyword evidence="3" id="KW-0804">Transcription</keyword>
<keyword evidence="2" id="KW-0238">DNA-binding</keyword>
<dbReference type="Proteomes" id="UP000198752">
    <property type="component" value="Unassembled WGS sequence"/>
</dbReference>
<dbReference type="InterPro" id="IPR014036">
    <property type="entry name" value="DeoR-like_C"/>
</dbReference>
<name>A0A1I2UGN6_9BACL</name>
<dbReference type="Pfam" id="PF08220">
    <property type="entry name" value="HTH_DeoR"/>
    <property type="match status" value="1"/>
</dbReference>
<dbReference type="STRING" id="269670.SAMN02982927_02637"/>
<organism evidence="5 6">
    <name type="scientific">Sporolactobacillus nakayamae</name>
    <dbReference type="NCBI Taxonomy" id="269670"/>
    <lineage>
        <taxon>Bacteria</taxon>
        <taxon>Bacillati</taxon>
        <taxon>Bacillota</taxon>
        <taxon>Bacilli</taxon>
        <taxon>Bacillales</taxon>
        <taxon>Sporolactobacillaceae</taxon>
        <taxon>Sporolactobacillus</taxon>
    </lineage>
</organism>
<dbReference type="PROSITE" id="PS00894">
    <property type="entry name" value="HTH_DEOR_1"/>
    <property type="match status" value="1"/>
</dbReference>
<dbReference type="InterPro" id="IPR001034">
    <property type="entry name" value="DeoR_HTH"/>
</dbReference>
<accession>A0A1I2UGN6</accession>
<proteinExistence type="predicted"/>
<dbReference type="PROSITE" id="PS51000">
    <property type="entry name" value="HTH_DEOR_2"/>
    <property type="match status" value="1"/>
</dbReference>
<dbReference type="PANTHER" id="PTHR30363:SF44">
    <property type="entry name" value="AGA OPERON TRANSCRIPTIONAL REPRESSOR-RELATED"/>
    <property type="match status" value="1"/>
</dbReference>
<evidence type="ECO:0000313" key="5">
    <source>
        <dbReference type="EMBL" id="SFG74817.1"/>
    </source>
</evidence>
<feature type="domain" description="HTH deoR-type" evidence="4">
    <location>
        <begin position="8"/>
        <end position="63"/>
    </location>
</feature>
<evidence type="ECO:0000256" key="3">
    <source>
        <dbReference type="ARBA" id="ARBA00023163"/>
    </source>
</evidence>
<keyword evidence="1" id="KW-0805">Transcription regulation</keyword>
<dbReference type="InterPro" id="IPR036390">
    <property type="entry name" value="WH_DNA-bd_sf"/>
</dbReference>